<dbReference type="GO" id="GO:0003988">
    <property type="term" value="F:acetyl-CoA C-acyltransferase activity"/>
    <property type="evidence" value="ECO:0007669"/>
    <property type="project" value="UniProtKB-EC"/>
</dbReference>
<feature type="active site" description="Acyl-thioester intermediate" evidence="4">
    <location>
        <position position="94"/>
    </location>
</feature>
<dbReference type="Proteomes" id="UP000004508">
    <property type="component" value="Unassembled WGS sequence"/>
</dbReference>
<dbReference type="PANTHER" id="PTHR43365:SF1">
    <property type="entry name" value="ACETYL-COA C-ACYLTRANSFERASE"/>
    <property type="match status" value="1"/>
</dbReference>
<comment type="similarity">
    <text evidence="1 5">Belongs to the thiolase-like superfamily. Thiolase family.</text>
</comment>
<dbReference type="InterPro" id="IPR016039">
    <property type="entry name" value="Thiolase-like"/>
</dbReference>
<dbReference type="InParanoid" id="D6TMH6"/>
<evidence type="ECO:0000313" key="8">
    <source>
        <dbReference type="EMBL" id="EFH86976.1"/>
    </source>
</evidence>
<organism evidence="8 9">
    <name type="scientific">Ktedonobacter racemifer DSM 44963</name>
    <dbReference type="NCBI Taxonomy" id="485913"/>
    <lineage>
        <taxon>Bacteria</taxon>
        <taxon>Bacillati</taxon>
        <taxon>Chloroflexota</taxon>
        <taxon>Ktedonobacteria</taxon>
        <taxon>Ktedonobacterales</taxon>
        <taxon>Ktedonobacteraceae</taxon>
        <taxon>Ktedonobacter</taxon>
    </lineage>
</organism>
<protein>
    <submittedName>
        <fullName evidence="8">Acetyl-CoA acetyltransferase</fullName>
        <ecNumber evidence="8">2.3.1.16</ecNumber>
    </submittedName>
</protein>
<evidence type="ECO:0000256" key="4">
    <source>
        <dbReference type="PIRSR" id="PIRSR000429-1"/>
    </source>
</evidence>
<dbReference type="InterPro" id="IPR020616">
    <property type="entry name" value="Thiolase_N"/>
</dbReference>
<gene>
    <name evidence="8" type="ORF">Krac_8294</name>
</gene>
<evidence type="ECO:0000256" key="3">
    <source>
        <dbReference type="ARBA" id="ARBA00023315"/>
    </source>
</evidence>
<dbReference type="Pfam" id="PF00108">
    <property type="entry name" value="Thiolase_N"/>
    <property type="match status" value="1"/>
</dbReference>
<proteinExistence type="inferred from homology"/>
<dbReference type="CDD" id="cd00751">
    <property type="entry name" value="thiolase"/>
    <property type="match status" value="1"/>
</dbReference>
<dbReference type="RefSeq" id="WP_007911726.1">
    <property type="nucleotide sequence ID" value="NZ_ADVG01000002.1"/>
</dbReference>
<name>D6TMH6_KTERA</name>
<evidence type="ECO:0000259" key="6">
    <source>
        <dbReference type="Pfam" id="PF00108"/>
    </source>
</evidence>
<dbReference type="InterPro" id="IPR020613">
    <property type="entry name" value="Thiolase_CS"/>
</dbReference>
<comment type="caution">
    <text evidence="8">The sequence shown here is derived from an EMBL/GenBank/DDBJ whole genome shotgun (WGS) entry which is preliminary data.</text>
</comment>
<keyword evidence="2 5" id="KW-0808">Transferase</keyword>
<dbReference type="eggNOG" id="COG0183">
    <property type="taxonomic scope" value="Bacteria"/>
</dbReference>
<dbReference type="OrthoDB" id="9764892at2"/>
<sequence length="392" mass="41639">MTIQASRDAVIVEAIRTPIGRRNGQLKDWHPVDLLGHVLASLIERTRLDSSLIEDVIVGCVSQVGEQSLNVARNAALAAGFPESVPGTTVDRQCGSSQQAIHFAAQGVISGAYDIVIAGGVESMTRVPMGSSSQGPGAPFGPQMNARYDNKLVHQGISADLIAQKWELSRAELDAYSLESHRRAARATAEGYFTSQIVPVPVHQADGTTALFSKDEGIRADTSLEKLASLQPAFQTNGRITAGNSSQISDGASAVLIMERSVAERLGYTPRARFVAFSLAGDNPIYMLTAPIPATRKVLAKASLTLDEMDLVEINEAFASVVLAWQRETGASLDKVNVNGGAIAVGHPLGASGARLTTVLLHELERRQGRYGLQTICEGGGMANAMIIERLS</sequence>
<evidence type="ECO:0000256" key="1">
    <source>
        <dbReference type="ARBA" id="ARBA00010982"/>
    </source>
</evidence>
<reference evidence="8 9" key="1">
    <citation type="journal article" date="2011" name="Stand. Genomic Sci.">
        <title>Non-contiguous finished genome sequence and contextual data of the filamentous soil bacterium Ktedonobacter racemifer type strain (SOSP1-21).</title>
        <authorList>
            <person name="Chang Y.J."/>
            <person name="Land M."/>
            <person name="Hauser L."/>
            <person name="Chertkov O."/>
            <person name="Del Rio T.G."/>
            <person name="Nolan M."/>
            <person name="Copeland A."/>
            <person name="Tice H."/>
            <person name="Cheng J.F."/>
            <person name="Lucas S."/>
            <person name="Han C."/>
            <person name="Goodwin L."/>
            <person name="Pitluck S."/>
            <person name="Ivanova N."/>
            <person name="Ovchinikova G."/>
            <person name="Pati A."/>
            <person name="Chen A."/>
            <person name="Palaniappan K."/>
            <person name="Mavromatis K."/>
            <person name="Liolios K."/>
            <person name="Brettin T."/>
            <person name="Fiebig A."/>
            <person name="Rohde M."/>
            <person name="Abt B."/>
            <person name="Goker M."/>
            <person name="Detter J.C."/>
            <person name="Woyke T."/>
            <person name="Bristow J."/>
            <person name="Eisen J.A."/>
            <person name="Markowitz V."/>
            <person name="Hugenholtz P."/>
            <person name="Kyrpides N.C."/>
            <person name="Klenk H.P."/>
            <person name="Lapidus A."/>
        </authorList>
    </citation>
    <scope>NUCLEOTIDE SEQUENCE [LARGE SCALE GENOMIC DNA]</scope>
    <source>
        <strain evidence="9">DSM 44963</strain>
    </source>
</reference>
<keyword evidence="3 5" id="KW-0012">Acyltransferase</keyword>
<dbReference type="SUPFAM" id="SSF53901">
    <property type="entry name" value="Thiolase-like"/>
    <property type="match status" value="2"/>
</dbReference>
<dbReference type="PANTHER" id="PTHR43365">
    <property type="entry name" value="BLR7806 PROTEIN"/>
    <property type="match status" value="1"/>
</dbReference>
<feature type="active site" description="Proton acceptor" evidence="4">
    <location>
        <position position="347"/>
    </location>
</feature>
<evidence type="ECO:0000259" key="7">
    <source>
        <dbReference type="Pfam" id="PF02803"/>
    </source>
</evidence>
<keyword evidence="9" id="KW-1185">Reference proteome</keyword>
<feature type="domain" description="Thiolase C-terminal" evidence="7">
    <location>
        <begin position="269"/>
        <end position="390"/>
    </location>
</feature>
<evidence type="ECO:0000313" key="9">
    <source>
        <dbReference type="Proteomes" id="UP000004508"/>
    </source>
</evidence>
<dbReference type="InterPro" id="IPR002155">
    <property type="entry name" value="Thiolase"/>
</dbReference>
<evidence type="ECO:0000256" key="5">
    <source>
        <dbReference type="RuleBase" id="RU003557"/>
    </source>
</evidence>
<dbReference type="AlphaFoldDB" id="D6TMH6"/>
<dbReference type="Pfam" id="PF02803">
    <property type="entry name" value="Thiolase_C"/>
    <property type="match status" value="1"/>
</dbReference>
<dbReference type="EMBL" id="ADVG01000002">
    <property type="protein sequence ID" value="EFH86976.1"/>
    <property type="molecule type" value="Genomic_DNA"/>
</dbReference>
<evidence type="ECO:0000256" key="2">
    <source>
        <dbReference type="ARBA" id="ARBA00022679"/>
    </source>
</evidence>
<dbReference type="PIRSF" id="PIRSF000429">
    <property type="entry name" value="Ac-CoA_Ac_transf"/>
    <property type="match status" value="1"/>
</dbReference>
<dbReference type="EC" id="2.3.1.16" evidence="8"/>
<accession>D6TMH6</accession>
<feature type="domain" description="Thiolase N-terminal" evidence="6">
    <location>
        <begin position="10"/>
        <end position="261"/>
    </location>
</feature>
<dbReference type="NCBIfam" id="TIGR01930">
    <property type="entry name" value="AcCoA-C-Actrans"/>
    <property type="match status" value="1"/>
</dbReference>
<feature type="active site" description="Proton acceptor" evidence="4">
    <location>
        <position position="377"/>
    </location>
</feature>
<dbReference type="PROSITE" id="PS00737">
    <property type="entry name" value="THIOLASE_2"/>
    <property type="match status" value="1"/>
</dbReference>
<dbReference type="STRING" id="485913.Krac_8294"/>
<dbReference type="Gene3D" id="3.40.47.10">
    <property type="match status" value="2"/>
</dbReference>
<dbReference type="InterPro" id="IPR020617">
    <property type="entry name" value="Thiolase_C"/>
</dbReference>
<dbReference type="FunFam" id="3.40.47.10:FF:000010">
    <property type="entry name" value="Acetyl-CoA acetyltransferase (Thiolase)"/>
    <property type="match status" value="1"/>
</dbReference>